<dbReference type="Proteomes" id="UP000501690">
    <property type="component" value="Linkage Group LG2"/>
</dbReference>
<keyword evidence="2" id="KW-1185">Reference proteome</keyword>
<reference evidence="1 2" key="1">
    <citation type="submission" date="2019-04" db="EMBL/GenBank/DDBJ databases">
        <title>An improved genome assembly and genetic linkage map for asparagus bean, Vigna unguiculata ssp. sesquipedialis.</title>
        <authorList>
            <person name="Xia Q."/>
            <person name="Zhang R."/>
            <person name="Dong Y."/>
        </authorList>
    </citation>
    <scope>NUCLEOTIDE SEQUENCE [LARGE SCALE GENOMIC DNA]</scope>
    <source>
        <tissue evidence="1">Leaf</tissue>
    </source>
</reference>
<dbReference type="EMBL" id="CP039346">
    <property type="protein sequence ID" value="QCD83633.1"/>
    <property type="molecule type" value="Genomic_DNA"/>
</dbReference>
<gene>
    <name evidence="1" type="ORF">DEO72_LG2g3979</name>
</gene>
<dbReference type="AlphaFoldDB" id="A0A4D6L552"/>
<evidence type="ECO:0000313" key="1">
    <source>
        <dbReference type="EMBL" id="QCD83633.1"/>
    </source>
</evidence>
<evidence type="ECO:0000313" key="2">
    <source>
        <dbReference type="Proteomes" id="UP000501690"/>
    </source>
</evidence>
<name>A0A4D6L552_VIGUN</name>
<protein>
    <submittedName>
        <fullName evidence="1">Uncharacterized protein</fullName>
    </submittedName>
</protein>
<proteinExistence type="predicted"/>
<organism evidence="1 2">
    <name type="scientific">Vigna unguiculata</name>
    <name type="common">Cowpea</name>
    <dbReference type="NCBI Taxonomy" id="3917"/>
    <lineage>
        <taxon>Eukaryota</taxon>
        <taxon>Viridiplantae</taxon>
        <taxon>Streptophyta</taxon>
        <taxon>Embryophyta</taxon>
        <taxon>Tracheophyta</taxon>
        <taxon>Spermatophyta</taxon>
        <taxon>Magnoliopsida</taxon>
        <taxon>eudicotyledons</taxon>
        <taxon>Gunneridae</taxon>
        <taxon>Pentapetalae</taxon>
        <taxon>rosids</taxon>
        <taxon>fabids</taxon>
        <taxon>Fabales</taxon>
        <taxon>Fabaceae</taxon>
        <taxon>Papilionoideae</taxon>
        <taxon>50 kb inversion clade</taxon>
        <taxon>NPAAA clade</taxon>
        <taxon>indigoferoid/millettioid clade</taxon>
        <taxon>Phaseoleae</taxon>
        <taxon>Vigna</taxon>
    </lineage>
</organism>
<accession>A0A4D6L552</accession>
<sequence length="106" mass="11595">MNLPAHGTTSLDPSIASLLKTQHTQVINSNIIAWRSPSAARRNQSRPLGGSVLAARRQSPSRPLVAGLPPGRLYLVASRQWLQGRVKLLESPGTHNRVARCKTREN</sequence>